<proteinExistence type="predicted"/>
<dbReference type="AlphaFoldDB" id="D2V3A3"/>
<dbReference type="GeneID" id="8852456"/>
<evidence type="ECO:0000313" key="4">
    <source>
        <dbReference type="Proteomes" id="UP000006671"/>
    </source>
</evidence>
<evidence type="ECO:0000313" key="3">
    <source>
        <dbReference type="EMBL" id="EFC48602.1"/>
    </source>
</evidence>
<sequence length="692" mass="81095">MSQNNPERLNQLILACYDTKNNSMKKHQMLQTSGRESPLSFSMPSVLPKSTKQAMDRSKVKKDSEIRERTITPLPVNINGKYNPKINNPLRDNIGFNSVKVPSEKQDSGLKHLGITNSLIKKLWESVLQYVEEELIEGNPVEIPNFCIISFNTETQDCGSYTKKHRKPVFVLLDKFEQKYGVSSLKVPLNEGKRKMDLGRITSNLKISKSVAKSILDSIIKNIGENARESTRKEYTVNLRVCKLKFKGKSCFSKWDEKFLENVEDRLTKTSLSLSFDSEKVPRGQYENAKRNKQIMRDLGMSKRSPSPIILESNRNRSSNFSTMSTQSTVTLGPPYDVDKITSISSLDINPEVSTHSAKELQTRKKNMKDSLTTKVGQGIADNYNPGQFSLFHNRPTTPFEYDKEKAEDLREGLQNLDIDKHNRKEVQKYDNEKERFYNDWVVKQEEENDTDFKRERAANYQHAHKFNIDLSNNKKQHKDEHVPNMNESFKKMHNSLVESFIQEKEKKEAFVKGLKEQQRLQKKYEESTSDFDNSLFMKNSYNHDSKPNYAQQRKEKQVEFFKSLSEQVNQRQEEEKRQETERKRDINMLIVKGNDDEYKKRQEDKRKQTREEFKSFISTKEKEISELRELGFERNKEGAKKQAELIQSMIQSDFDKKRRQNEHQKSYLDKQVYQKEVETSINRKIENSFMF</sequence>
<accession>D2V3A3</accession>
<reference evidence="3 4" key="1">
    <citation type="journal article" date="2010" name="Cell">
        <title>The genome of Naegleria gruberi illuminates early eukaryotic versatility.</title>
        <authorList>
            <person name="Fritz-Laylin L.K."/>
            <person name="Prochnik S.E."/>
            <person name="Ginger M.L."/>
            <person name="Dacks J.B."/>
            <person name="Carpenter M.L."/>
            <person name="Field M.C."/>
            <person name="Kuo A."/>
            <person name="Paredez A."/>
            <person name="Chapman J."/>
            <person name="Pham J."/>
            <person name="Shu S."/>
            <person name="Neupane R."/>
            <person name="Cipriano M."/>
            <person name="Mancuso J."/>
            <person name="Tu H."/>
            <person name="Salamov A."/>
            <person name="Lindquist E."/>
            <person name="Shapiro H."/>
            <person name="Lucas S."/>
            <person name="Grigoriev I.V."/>
            <person name="Cande W.Z."/>
            <person name="Fulton C."/>
            <person name="Rokhsar D.S."/>
            <person name="Dawson S.C."/>
        </authorList>
    </citation>
    <scope>NUCLEOTIDE SEQUENCE [LARGE SCALE GENOMIC DNA]</scope>
    <source>
        <strain evidence="3 4">NEG-M</strain>
    </source>
</reference>
<dbReference type="VEuPathDB" id="AmoebaDB:NAEGRDRAFT_63284"/>
<evidence type="ECO:0000256" key="1">
    <source>
        <dbReference type="SAM" id="MobiDB-lite"/>
    </source>
</evidence>
<dbReference type="InterPro" id="IPR028034">
    <property type="entry name" value="HU-CCDC81"/>
</dbReference>
<feature type="region of interest" description="Disordered" evidence="1">
    <location>
        <begin position="535"/>
        <end position="586"/>
    </location>
</feature>
<dbReference type="Pfam" id="PF14908">
    <property type="entry name" value="HU-CCDC81_euk_1"/>
    <property type="match status" value="1"/>
</dbReference>
<feature type="domain" description="CCDC81 HU" evidence="2">
    <location>
        <begin position="115"/>
        <end position="183"/>
    </location>
</feature>
<feature type="compositionally biased region" description="Basic and acidic residues" evidence="1">
    <location>
        <begin position="54"/>
        <end position="64"/>
    </location>
</feature>
<gene>
    <name evidence="3" type="ORF">NAEGRDRAFT_63284</name>
</gene>
<protein>
    <submittedName>
        <fullName evidence="3">Predicted protein</fullName>
    </submittedName>
</protein>
<dbReference type="Proteomes" id="UP000006671">
    <property type="component" value="Unassembled WGS sequence"/>
</dbReference>
<dbReference type="KEGG" id="ngr:NAEGRDRAFT_63284"/>
<organism evidence="4">
    <name type="scientific">Naegleria gruberi</name>
    <name type="common">Amoeba</name>
    <dbReference type="NCBI Taxonomy" id="5762"/>
    <lineage>
        <taxon>Eukaryota</taxon>
        <taxon>Discoba</taxon>
        <taxon>Heterolobosea</taxon>
        <taxon>Tetramitia</taxon>
        <taxon>Eutetramitia</taxon>
        <taxon>Vahlkampfiidae</taxon>
        <taxon>Naegleria</taxon>
    </lineage>
</organism>
<dbReference type="OMA" id="NTETQDC"/>
<feature type="region of interest" description="Disordered" evidence="1">
    <location>
        <begin position="29"/>
        <end position="64"/>
    </location>
</feature>
<dbReference type="InParanoid" id="D2V3A3"/>
<name>D2V3A3_NAEGR</name>
<dbReference type="OrthoDB" id="10256190at2759"/>
<feature type="compositionally biased region" description="Polar residues" evidence="1">
    <location>
        <begin position="29"/>
        <end position="53"/>
    </location>
</feature>
<keyword evidence="4" id="KW-1185">Reference proteome</keyword>
<feature type="compositionally biased region" description="Basic and acidic residues" evidence="1">
    <location>
        <begin position="572"/>
        <end position="586"/>
    </location>
</feature>
<dbReference type="EMBL" id="GG738850">
    <property type="protein sequence ID" value="EFC48602.1"/>
    <property type="molecule type" value="Genomic_DNA"/>
</dbReference>
<evidence type="ECO:0000259" key="2">
    <source>
        <dbReference type="Pfam" id="PF14908"/>
    </source>
</evidence>
<dbReference type="RefSeq" id="XP_002681346.1">
    <property type="nucleotide sequence ID" value="XM_002681300.1"/>
</dbReference>
<feature type="compositionally biased region" description="Basic and acidic residues" evidence="1">
    <location>
        <begin position="542"/>
        <end position="560"/>
    </location>
</feature>